<dbReference type="Gene3D" id="3.30.420.40">
    <property type="match status" value="1"/>
</dbReference>
<feature type="transmembrane region" description="Helical" evidence="3">
    <location>
        <begin position="993"/>
        <end position="1013"/>
    </location>
</feature>
<evidence type="ECO:0000256" key="3">
    <source>
        <dbReference type="SAM" id="Phobius"/>
    </source>
</evidence>
<organism evidence="4 5">
    <name type="scientific">Durusdinium trenchii</name>
    <dbReference type="NCBI Taxonomy" id="1381693"/>
    <lineage>
        <taxon>Eukaryota</taxon>
        <taxon>Sar</taxon>
        <taxon>Alveolata</taxon>
        <taxon>Dinophyceae</taxon>
        <taxon>Suessiales</taxon>
        <taxon>Symbiodiniaceae</taxon>
        <taxon>Durusdinium</taxon>
    </lineage>
</organism>
<keyword evidence="3" id="KW-1133">Transmembrane helix</keyword>
<comment type="similarity">
    <text evidence="1">Belongs to the GDA1/CD39 NTPase family.</text>
</comment>
<evidence type="ECO:0000313" key="4">
    <source>
        <dbReference type="EMBL" id="CAK9072890.1"/>
    </source>
</evidence>
<protein>
    <submittedName>
        <fullName evidence="4">Uncharacterized protein</fullName>
    </submittedName>
</protein>
<evidence type="ECO:0000256" key="1">
    <source>
        <dbReference type="ARBA" id="ARBA00009283"/>
    </source>
</evidence>
<reference evidence="4 5" key="1">
    <citation type="submission" date="2024-02" db="EMBL/GenBank/DDBJ databases">
        <authorList>
            <person name="Chen Y."/>
            <person name="Shah S."/>
            <person name="Dougan E. K."/>
            <person name="Thang M."/>
            <person name="Chan C."/>
        </authorList>
    </citation>
    <scope>NUCLEOTIDE SEQUENCE [LARGE SCALE GENOMIC DNA]</scope>
</reference>
<dbReference type="PANTHER" id="PTHR11782:SF83">
    <property type="entry name" value="GUANOSINE-DIPHOSPHATASE"/>
    <property type="match status" value="1"/>
</dbReference>
<comment type="caution">
    <text evidence="4">The sequence shown here is derived from an EMBL/GenBank/DDBJ whole genome shotgun (WGS) entry which is preliminary data.</text>
</comment>
<dbReference type="Gene3D" id="3.30.420.150">
    <property type="entry name" value="Exopolyphosphatase. Domain 2"/>
    <property type="match status" value="1"/>
</dbReference>
<keyword evidence="5" id="KW-1185">Reference proteome</keyword>
<dbReference type="CDD" id="cd24003">
    <property type="entry name" value="ASKHA_NBD_GDA1_CD39_NTPase"/>
    <property type="match status" value="1"/>
</dbReference>
<dbReference type="Pfam" id="PF01150">
    <property type="entry name" value="GDA1_CD39"/>
    <property type="match status" value="1"/>
</dbReference>
<keyword evidence="3" id="KW-0812">Transmembrane</keyword>
<feature type="transmembrane region" description="Helical" evidence="3">
    <location>
        <begin position="27"/>
        <end position="49"/>
    </location>
</feature>
<dbReference type="Proteomes" id="UP001642484">
    <property type="component" value="Unassembled WGS sequence"/>
</dbReference>
<keyword evidence="2" id="KW-0378">Hydrolase</keyword>
<dbReference type="PANTHER" id="PTHR11782">
    <property type="entry name" value="ADENOSINE/GUANOSINE DIPHOSPHATASE"/>
    <property type="match status" value="1"/>
</dbReference>
<dbReference type="InterPro" id="IPR000407">
    <property type="entry name" value="GDA1_CD39_NTPase"/>
</dbReference>
<sequence length="1033" mass="114650">MSYDARKLITFEVFRATTGTIWVKGSLWRSMGLLLVLALLTALGVAFMVKEPEKLETDEFSKLNGFLKAIVGLLLGFFLSSSVNRWYACASGFLALFNAIRALHMQLAAIGANKERVHMCIRYCVVSAYSLHYSLSGQTLPKDERLEWRAVKFDAMCEDKENLDDQVMSSGTLAKIHPKEKEILAKVEDPSQTLWVWVTSLLTRMASDGEIPAMPTPTYGKILSLADQAYGGIREVQGAICVQPPYVYVQTIAMLVNVNNIVTAVSFGMTLGVTLSVAKSGKNIKEVISADLQDVLIQFIMSTTGPFLYQTLLEVAVCIAQPFAGCSDEKNDSPGRIPTWKLLSNLKKDLGDAEYMTNRLPCWEQAVHGLATGLLQQAFCCRGDVTAEREWKSDGHTVFELTVLLSLILVHHFPSMPAHASEGHWMALVPASHDRIVGNLREASKAFQKPFRSVYVEEDSQEVEDVSAALSPVKRRFGLELRSQRLEELQEPLLDSLASWEDRIWVAILTSGCVFLAFTVLGKFQEPNCKKYPQLCADTSGYVVVLDAGSTGTRVHVFNYEYRKLEPRRFPLIVSPPLTLPTEIAAATNKPGLSSFVHQTEGIPRKLDELIRHAADALLLHNPDVQLKQVPLYLGATAGLRELHNRDRDEVMKAAREYLRKQEVFAVTRDEQVRVLSGEEEGAFGWLALNQLQAEISPDSDTTLGALDFGGASMQIAFVPQETSILAGLFPMHFGGSVKGPIHLYSHSFTGYGSVVAFQRATRVLLESHRKRKTEEEVKHPCMPTGLTWNVNHDEFGVSINKTDPEREKGPLKLVGTGDFDGCYALTAPLFDKETPCFLPPCSMMGVYQPRLNGTRFVLFGEYARFKQWEVLPLVQKGLPLMKALEVQLPRLCSLPLRTQVELFGGSSMRHGPDCWMATWIFAMLKDGLGFSVHGYPQVDVVPSCCDHTLGHATYEVNFFPYSVSRSSYMSLAAKQLHLDELGSVDLREWCPGLSAVQAILFAAAGACLLLLLQSTRKRVWPASKAEPLLQAV</sequence>
<name>A0ABP0PDW0_9DINO</name>
<evidence type="ECO:0000256" key="2">
    <source>
        <dbReference type="ARBA" id="ARBA00022801"/>
    </source>
</evidence>
<keyword evidence="3" id="KW-0472">Membrane</keyword>
<evidence type="ECO:0000313" key="5">
    <source>
        <dbReference type="Proteomes" id="UP001642484"/>
    </source>
</evidence>
<gene>
    <name evidence="4" type="ORF">CCMP2556_LOCUS35861</name>
</gene>
<accession>A0ABP0PDW0</accession>
<dbReference type="EMBL" id="CAXAMN010022806">
    <property type="protein sequence ID" value="CAK9072890.1"/>
    <property type="molecule type" value="Genomic_DNA"/>
</dbReference>
<proteinExistence type="inferred from homology"/>